<comment type="subcellular location">
    <subcellularLocation>
        <location evidence="1">Vacuole</location>
    </subcellularLocation>
</comment>
<gene>
    <name evidence="7" type="ORF">ACJIZ3_017433</name>
</gene>
<dbReference type="InterPro" id="IPR018119">
    <property type="entry name" value="Strictosidine_synth_cons-reg"/>
</dbReference>
<evidence type="ECO:0000256" key="2">
    <source>
        <dbReference type="ARBA" id="ARBA00009191"/>
    </source>
</evidence>
<keyword evidence="8" id="KW-1185">Reference proteome</keyword>
<dbReference type="PANTHER" id="PTHR10426:SF106">
    <property type="entry name" value="PROTEIN STRICTOSIDINE SYNTHASE-LIKE 3"/>
    <property type="match status" value="1"/>
</dbReference>
<feature type="domain" description="Strictosidine synthase conserved region" evidence="6">
    <location>
        <begin position="180"/>
        <end position="267"/>
    </location>
</feature>
<reference evidence="7 8" key="1">
    <citation type="submission" date="2024-12" db="EMBL/GenBank/DDBJ databases">
        <title>The unique morphological basis and parallel evolutionary history of personate flowers in Penstemon.</title>
        <authorList>
            <person name="Depatie T.H."/>
            <person name="Wessinger C.A."/>
        </authorList>
    </citation>
    <scope>NUCLEOTIDE SEQUENCE [LARGE SCALE GENOMIC DNA]</scope>
    <source>
        <strain evidence="7">WTNN_2</strain>
        <tissue evidence="7">Leaf</tissue>
    </source>
</reference>
<evidence type="ECO:0000256" key="4">
    <source>
        <dbReference type="ARBA" id="ARBA00023180"/>
    </source>
</evidence>
<sequence>MTRAGIFAGIFLLLAVYTAVDPFDHCAISEFPDFEAFKIEMPAWHDIPVEKDPQNLLQKSEIKFLNQVQGPESMAFDPMGRGPYTGVADGRILFWDGHKWNDFAYTSANRSSLCDPKPSFTSYLKNEHICGRPLGLRFDKRNGDLYIADAYFGLMKVGPEGGLATSLATEAEGVPLGFTNDLDIDDEGNVYFTDSSTKYKRRNFMQLVFSGEDSGRVLKYDPNTRETTVLVRNIQFPNGVSLSKDGSFFVFCEGSVGRLRKYWLNGEKAGTSEIMAVLPGFPDNVRTNEKGEFWVAIHCRRTIYAYLSAMNPKVRKLLLKLPISAKLHYLMQIGGRVHAVVVKYSPEGKLLKILEDRQGKVVKAVSEVEEKDGKLWMGSVLMPFVAVYELD</sequence>
<organism evidence="7 8">
    <name type="scientific">Penstemon smallii</name>
    <dbReference type="NCBI Taxonomy" id="265156"/>
    <lineage>
        <taxon>Eukaryota</taxon>
        <taxon>Viridiplantae</taxon>
        <taxon>Streptophyta</taxon>
        <taxon>Embryophyta</taxon>
        <taxon>Tracheophyta</taxon>
        <taxon>Spermatophyta</taxon>
        <taxon>Magnoliopsida</taxon>
        <taxon>eudicotyledons</taxon>
        <taxon>Gunneridae</taxon>
        <taxon>Pentapetalae</taxon>
        <taxon>asterids</taxon>
        <taxon>lamiids</taxon>
        <taxon>Lamiales</taxon>
        <taxon>Plantaginaceae</taxon>
        <taxon>Cheloneae</taxon>
        <taxon>Penstemon</taxon>
    </lineage>
</organism>
<dbReference type="PANTHER" id="PTHR10426">
    <property type="entry name" value="STRICTOSIDINE SYNTHASE-RELATED"/>
    <property type="match status" value="1"/>
</dbReference>
<dbReference type="GO" id="GO:0005773">
    <property type="term" value="C:vacuole"/>
    <property type="evidence" value="ECO:0007669"/>
    <property type="project" value="UniProtKB-SubCell"/>
</dbReference>
<dbReference type="EMBL" id="JBJXBP010000005">
    <property type="protein sequence ID" value="KAL3828631.1"/>
    <property type="molecule type" value="Genomic_DNA"/>
</dbReference>
<feature type="signal peptide" evidence="5">
    <location>
        <begin position="1"/>
        <end position="22"/>
    </location>
</feature>
<dbReference type="InterPro" id="IPR011042">
    <property type="entry name" value="6-blade_b-propeller_TolB-like"/>
</dbReference>
<dbReference type="FunFam" id="2.120.10.30:FF:000060">
    <property type="entry name" value="Putative strictosidine synthase"/>
    <property type="match status" value="1"/>
</dbReference>
<dbReference type="AlphaFoldDB" id="A0ABD3SW35"/>
<dbReference type="Proteomes" id="UP001634393">
    <property type="component" value="Unassembled WGS sequence"/>
</dbReference>
<feature type="chain" id="PRO_5044763617" description="Strictosidine synthase conserved region domain-containing protein" evidence="5">
    <location>
        <begin position="23"/>
        <end position="391"/>
    </location>
</feature>
<dbReference type="Gene3D" id="2.120.10.30">
    <property type="entry name" value="TolB, C-terminal domain"/>
    <property type="match status" value="1"/>
</dbReference>
<keyword evidence="3" id="KW-0926">Vacuole</keyword>
<evidence type="ECO:0000259" key="6">
    <source>
        <dbReference type="Pfam" id="PF03088"/>
    </source>
</evidence>
<evidence type="ECO:0000313" key="7">
    <source>
        <dbReference type="EMBL" id="KAL3828631.1"/>
    </source>
</evidence>
<dbReference type="Pfam" id="PF03088">
    <property type="entry name" value="Str_synth"/>
    <property type="match status" value="1"/>
</dbReference>
<evidence type="ECO:0000256" key="3">
    <source>
        <dbReference type="ARBA" id="ARBA00022554"/>
    </source>
</evidence>
<dbReference type="SUPFAM" id="SSF63829">
    <property type="entry name" value="Calcium-dependent phosphotriesterase"/>
    <property type="match status" value="1"/>
</dbReference>
<evidence type="ECO:0000313" key="8">
    <source>
        <dbReference type="Proteomes" id="UP001634393"/>
    </source>
</evidence>
<comment type="similarity">
    <text evidence="2">Belongs to the strictosidine synthase family.</text>
</comment>
<keyword evidence="4" id="KW-0325">Glycoprotein</keyword>
<evidence type="ECO:0000256" key="5">
    <source>
        <dbReference type="SAM" id="SignalP"/>
    </source>
</evidence>
<name>A0ABD3SW35_9LAMI</name>
<evidence type="ECO:0000256" key="1">
    <source>
        <dbReference type="ARBA" id="ARBA00004116"/>
    </source>
</evidence>
<dbReference type="Pfam" id="PF20067">
    <property type="entry name" value="SSL_N"/>
    <property type="match status" value="1"/>
</dbReference>
<protein>
    <recommendedName>
        <fullName evidence="6">Strictosidine synthase conserved region domain-containing protein</fullName>
    </recommendedName>
</protein>
<proteinExistence type="inferred from homology"/>
<comment type="caution">
    <text evidence="7">The sequence shown here is derived from an EMBL/GenBank/DDBJ whole genome shotgun (WGS) entry which is preliminary data.</text>
</comment>
<keyword evidence="5" id="KW-0732">Signal</keyword>
<accession>A0ABD3SW35</accession>